<evidence type="ECO:0000313" key="3">
    <source>
        <dbReference type="Proteomes" id="UP001525968"/>
    </source>
</evidence>
<dbReference type="NCBIfam" id="NF033682">
    <property type="entry name" value="retention_LapA"/>
    <property type="match status" value="1"/>
</dbReference>
<feature type="non-terminal residue" evidence="2">
    <location>
        <position position="608"/>
    </location>
</feature>
<proteinExistence type="predicted"/>
<name>A0ABT2PWJ9_9BURK</name>
<keyword evidence="3" id="KW-1185">Reference proteome</keyword>
<dbReference type="Pfam" id="PF20579">
    <property type="entry name" value="LapA"/>
    <property type="match status" value="2"/>
</dbReference>
<dbReference type="EMBL" id="JAODYH010000031">
    <property type="protein sequence ID" value="MCT9813533.1"/>
    <property type="molecule type" value="Genomic_DNA"/>
</dbReference>
<dbReference type="Proteomes" id="UP001525968">
    <property type="component" value="Unassembled WGS sequence"/>
</dbReference>
<dbReference type="InterPro" id="IPR046779">
    <property type="entry name" value="LapA_adhesin_dom"/>
</dbReference>
<organism evidence="2 3">
    <name type="scientific">Acidovorax bellezanensis</name>
    <dbReference type="NCBI Taxonomy" id="2976702"/>
    <lineage>
        <taxon>Bacteria</taxon>
        <taxon>Pseudomonadati</taxon>
        <taxon>Pseudomonadota</taxon>
        <taxon>Betaproteobacteria</taxon>
        <taxon>Burkholderiales</taxon>
        <taxon>Comamonadaceae</taxon>
        <taxon>Acidovorax</taxon>
    </lineage>
</organism>
<dbReference type="InterPro" id="IPR047777">
    <property type="entry name" value="LapA-like_RM"/>
</dbReference>
<comment type="caution">
    <text evidence="2">The sequence shown here is derived from an EMBL/GenBank/DDBJ whole genome shotgun (WGS) entry which is preliminary data.</text>
</comment>
<accession>A0ABT2PWJ9</accession>
<feature type="domain" description="LapA adhesin" evidence="1">
    <location>
        <begin position="278"/>
        <end position="366"/>
    </location>
</feature>
<feature type="domain" description="LapA adhesin" evidence="1">
    <location>
        <begin position="180"/>
        <end position="275"/>
    </location>
</feature>
<protein>
    <submittedName>
        <fullName evidence="2">Retention module-containing protein</fullName>
    </submittedName>
</protein>
<evidence type="ECO:0000313" key="2">
    <source>
        <dbReference type="EMBL" id="MCT9813533.1"/>
    </source>
</evidence>
<dbReference type="RefSeq" id="WP_261502798.1">
    <property type="nucleotide sequence ID" value="NZ_JAODYH010000031.1"/>
</dbReference>
<reference evidence="2 3" key="1">
    <citation type="submission" date="2022-09" db="EMBL/GenBank/DDBJ databases">
        <title>Draft genome of isolate Be4.</title>
        <authorList>
            <person name="Sanchez-Castro I."/>
            <person name="Martinez-Rodriguez P."/>
            <person name="Descostes M."/>
            <person name="Merroun M."/>
        </authorList>
    </citation>
    <scope>NUCLEOTIDE SEQUENCE [LARGE SCALE GENOMIC DNA]</scope>
    <source>
        <strain evidence="2 3">Be4</strain>
    </source>
</reference>
<evidence type="ECO:0000259" key="1">
    <source>
        <dbReference type="Pfam" id="PF20579"/>
    </source>
</evidence>
<sequence>MANATVLVTQLIGQAWIRAADGSLTVIHQGMRIPVDAEIVTASGSSMQLQADGMPPLTVGENQATVLTADLFMPPTPSEAAVAVPPDATTAALIAAINAGQDPFAQLDPTAAVLTGGGDAGGSFVRLTSVLESTSPLGLAYGQSGNQNIENDQYGGTVPVGAPAPAPAPSDPTLVPGLSTITLTSDARVIEGTSITVTATVSRAVTGSDLVVRLTDGSLITIPVGATSGTVQVDSRPDDVYQQGDTTVQVGIGGTTGGNYEQLNTSSTTNTVVADDADAVRITLTGPESVVEGGSITVTAHVEQPPQGSDLVITLTNGQVITIAAGATTGTVSYVPLPDDNVTQGDRPVQVGIAGSTGGNYENPVLGGAIDFTVKDNDSPQLLVGDAGIVNEGNSAVFNVALTKAVDADTTLSFTLGGDAGNGAAPLLAGRFAALAANDQIEPNDIGVPTVTVNGQPVVVTEVNGVYSFTVPAGTTTGIVVTVPTIADGVFEGSESMVLTGTLTGAMANGQPLPTGITSIGHATIVDAAGDVPALQVSDAGTVNEGSNAVFNVTLTHAVDADTTLSITFSGQAEAGDIGTPVVTIGGTVVALTALAGGGYSFTVPAGT</sequence>
<gene>
    <name evidence="2" type="ORF">N0K08_23160</name>
</gene>